<organism evidence="1 2">
    <name type="scientific">Helicobacter turcicus</name>
    <dbReference type="NCBI Taxonomy" id="2867412"/>
    <lineage>
        <taxon>Bacteria</taxon>
        <taxon>Pseudomonadati</taxon>
        <taxon>Campylobacterota</taxon>
        <taxon>Epsilonproteobacteria</taxon>
        <taxon>Campylobacterales</taxon>
        <taxon>Helicobacteraceae</taxon>
        <taxon>Helicobacter</taxon>
    </lineage>
</organism>
<evidence type="ECO:0000313" key="2">
    <source>
        <dbReference type="Proteomes" id="UP000700059"/>
    </source>
</evidence>
<reference evidence="1 2" key="1">
    <citation type="submission" date="2021-08" db="EMBL/GenBank/DDBJ databases">
        <title>Helicobacter spp. isolated from feces of Anatolian Ground Squirrel (Spermophilus xanthoprymnus) in Turkey.</title>
        <authorList>
            <person name="Aydin F."/>
            <person name="Abay S."/>
            <person name="Kayman T."/>
            <person name="Karakaya E."/>
            <person name="Saticioglu I.B."/>
        </authorList>
    </citation>
    <scope>NUCLEOTIDE SEQUENCE [LARGE SCALE GENOMIC DNA]</scope>
    <source>
        <strain evidence="1 2">Faydin-H70</strain>
    </source>
</reference>
<sequence>MISKIFTIENFYGNQSMSRLGYKFKGAWGELNKNIRNQHYPEILIESNRFC</sequence>
<accession>A0ABS7JN63</accession>
<dbReference type="Proteomes" id="UP000700059">
    <property type="component" value="Unassembled WGS sequence"/>
</dbReference>
<keyword evidence="2" id="KW-1185">Reference proteome</keyword>
<comment type="caution">
    <text evidence="1">The sequence shown here is derived from an EMBL/GenBank/DDBJ whole genome shotgun (WGS) entry which is preliminary data.</text>
</comment>
<dbReference type="EMBL" id="JAIGYQ010000006">
    <property type="protein sequence ID" value="MBX7490854.1"/>
    <property type="molecule type" value="Genomic_DNA"/>
</dbReference>
<dbReference type="RefSeq" id="WP_221532117.1">
    <property type="nucleotide sequence ID" value="NZ_JAIGYP010000006.1"/>
</dbReference>
<protein>
    <submittedName>
        <fullName evidence="1">Uncharacterized protein</fullName>
    </submittedName>
</protein>
<name>A0ABS7JN63_9HELI</name>
<gene>
    <name evidence="1" type="ORF">K4G57_05180</name>
</gene>
<evidence type="ECO:0000313" key="1">
    <source>
        <dbReference type="EMBL" id="MBX7490854.1"/>
    </source>
</evidence>
<proteinExistence type="predicted"/>